<dbReference type="Proteomes" id="UP000772434">
    <property type="component" value="Unassembled WGS sequence"/>
</dbReference>
<dbReference type="AlphaFoldDB" id="A0A9P5Q277"/>
<evidence type="ECO:0000313" key="1">
    <source>
        <dbReference type="EMBL" id="KAF9074138.1"/>
    </source>
</evidence>
<organism evidence="1 2">
    <name type="scientific">Rhodocollybia butyracea</name>
    <dbReference type="NCBI Taxonomy" id="206335"/>
    <lineage>
        <taxon>Eukaryota</taxon>
        <taxon>Fungi</taxon>
        <taxon>Dikarya</taxon>
        <taxon>Basidiomycota</taxon>
        <taxon>Agaricomycotina</taxon>
        <taxon>Agaricomycetes</taxon>
        <taxon>Agaricomycetidae</taxon>
        <taxon>Agaricales</taxon>
        <taxon>Marasmiineae</taxon>
        <taxon>Omphalotaceae</taxon>
        <taxon>Rhodocollybia</taxon>
    </lineage>
</organism>
<proteinExistence type="predicted"/>
<evidence type="ECO:0000313" key="2">
    <source>
        <dbReference type="Proteomes" id="UP000772434"/>
    </source>
</evidence>
<sequence>MAINDAMGSEAFSMTYKGLLMPEGPRKRLFFKMTGPGCDLECFGWIAKGPPFEWKDKARTSAGVAKGGDFKTWYVGISLGGSQKGPFKEPPSGNALLWKRLKAWEIIRDEAKLIINHLSGGEVELMFNKPGPVQPAYHGSPFNPQLLPPASILPLPHRPRPYPAPPYVLTRP</sequence>
<protein>
    <submittedName>
        <fullName evidence="1">Uncharacterized protein</fullName>
    </submittedName>
</protein>
<gene>
    <name evidence="1" type="ORF">BDP27DRAFT_1416456</name>
</gene>
<keyword evidence="2" id="KW-1185">Reference proteome</keyword>
<reference evidence="1" key="1">
    <citation type="submission" date="2020-11" db="EMBL/GenBank/DDBJ databases">
        <authorList>
            <consortium name="DOE Joint Genome Institute"/>
            <person name="Ahrendt S."/>
            <person name="Riley R."/>
            <person name="Andreopoulos W."/>
            <person name="Labutti K."/>
            <person name="Pangilinan J."/>
            <person name="Ruiz-Duenas F.J."/>
            <person name="Barrasa J.M."/>
            <person name="Sanchez-Garcia M."/>
            <person name="Camarero S."/>
            <person name="Miyauchi S."/>
            <person name="Serrano A."/>
            <person name="Linde D."/>
            <person name="Babiker R."/>
            <person name="Drula E."/>
            <person name="Ayuso-Fernandez I."/>
            <person name="Pacheco R."/>
            <person name="Padilla G."/>
            <person name="Ferreira P."/>
            <person name="Barriuso J."/>
            <person name="Kellner H."/>
            <person name="Castanera R."/>
            <person name="Alfaro M."/>
            <person name="Ramirez L."/>
            <person name="Pisabarro A.G."/>
            <person name="Kuo A."/>
            <person name="Tritt A."/>
            <person name="Lipzen A."/>
            <person name="He G."/>
            <person name="Yan M."/>
            <person name="Ng V."/>
            <person name="Cullen D."/>
            <person name="Martin F."/>
            <person name="Rosso M.-N."/>
            <person name="Henrissat B."/>
            <person name="Hibbett D."/>
            <person name="Martinez A.T."/>
            <person name="Grigoriev I.V."/>
        </authorList>
    </citation>
    <scope>NUCLEOTIDE SEQUENCE</scope>
    <source>
        <strain evidence="1">AH 40177</strain>
    </source>
</reference>
<dbReference type="EMBL" id="JADNRY010000014">
    <property type="protein sequence ID" value="KAF9074138.1"/>
    <property type="molecule type" value="Genomic_DNA"/>
</dbReference>
<name>A0A9P5Q277_9AGAR</name>
<accession>A0A9P5Q277</accession>
<comment type="caution">
    <text evidence="1">The sequence shown here is derived from an EMBL/GenBank/DDBJ whole genome shotgun (WGS) entry which is preliminary data.</text>
</comment>